<sequence length="121" mass="13281">MSEFFSCNDSTGRYVFNIVFFSLIGAAIIVLLVLGAYLLFKRHKKAQKRRLLSRSRVNTMNTNSTILSGASGGGGSSQLTSNFILGRPPATDVILGVYGDEISKNARAAFYEEKGWRGFAY</sequence>
<evidence type="ECO:0000313" key="2">
    <source>
        <dbReference type="EMBL" id="RMX43464.1"/>
    </source>
</evidence>
<feature type="transmembrane region" description="Helical" evidence="1">
    <location>
        <begin position="14"/>
        <end position="40"/>
    </location>
</feature>
<dbReference type="EMBL" id="RCHS01003197">
    <property type="protein sequence ID" value="RMX43464.1"/>
    <property type="molecule type" value="Genomic_DNA"/>
</dbReference>
<keyword evidence="1" id="KW-1133">Transmembrane helix</keyword>
<keyword evidence="1" id="KW-0472">Membrane</keyword>
<comment type="caution">
    <text evidence="2">The sequence shown here is derived from an EMBL/GenBank/DDBJ whole genome shotgun (WGS) entry which is preliminary data.</text>
</comment>
<organism evidence="2 3">
    <name type="scientific">Pocillopora damicornis</name>
    <name type="common">Cauliflower coral</name>
    <name type="synonym">Millepora damicornis</name>
    <dbReference type="NCBI Taxonomy" id="46731"/>
    <lineage>
        <taxon>Eukaryota</taxon>
        <taxon>Metazoa</taxon>
        <taxon>Cnidaria</taxon>
        <taxon>Anthozoa</taxon>
        <taxon>Hexacorallia</taxon>
        <taxon>Scleractinia</taxon>
        <taxon>Astrocoeniina</taxon>
        <taxon>Pocilloporidae</taxon>
        <taxon>Pocillopora</taxon>
    </lineage>
</organism>
<protein>
    <submittedName>
        <fullName evidence="2">Uncharacterized protein</fullName>
    </submittedName>
</protein>
<gene>
    <name evidence="2" type="ORF">pdam_00001880</name>
</gene>
<evidence type="ECO:0000313" key="3">
    <source>
        <dbReference type="Proteomes" id="UP000275408"/>
    </source>
</evidence>
<name>A0A3M6TQD0_POCDA</name>
<accession>A0A3M6TQD0</accession>
<keyword evidence="3" id="KW-1185">Reference proteome</keyword>
<proteinExistence type="predicted"/>
<dbReference type="Proteomes" id="UP000275408">
    <property type="component" value="Unassembled WGS sequence"/>
</dbReference>
<dbReference type="AlphaFoldDB" id="A0A3M6TQD0"/>
<keyword evidence="1" id="KW-0812">Transmembrane</keyword>
<reference evidence="2 3" key="1">
    <citation type="journal article" date="2018" name="Sci. Rep.">
        <title>Comparative analysis of the Pocillopora damicornis genome highlights role of immune system in coral evolution.</title>
        <authorList>
            <person name="Cunning R."/>
            <person name="Bay R.A."/>
            <person name="Gillette P."/>
            <person name="Baker A.C."/>
            <person name="Traylor-Knowles N."/>
        </authorList>
    </citation>
    <scope>NUCLEOTIDE SEQUENCE [LARGE SCALE GENOMIC DNA]</scope>
    <source>
        <strain evidence="2">RSMAS</strain>
        <tissue evidence="2">Whole animal</tissue>
    </source>
</reference>
<evidence type="ECO:0000256" key="1">
    <source>
        <dbReference type="SAM" id="Phobius"/>
    </source>
</evidence>